<accession>A0A6V8Q981</accession>
<proteinExistence type="predicted"/>
<dbReference type="Gene3D" id="3.40.50.1220">
    <property type="entry name" value="TPP-binding domain"/>
    <property type="match status" value="1"/>
</dbReference>
<protein>
    <recommendedName>
        <fullName evidence="5">Carbon monoxide dehydrogenase</fullName>
    </recommendedName>
</protein>
<dbReference type="Proteomes" id="UP000574717">
    <property type="component" value="Unassembled WGS sequence"/>
</dbReference>
<dbReference type="EMBL" id="BLRU01000408">
    <property type="protein sequence ID" value="GFP20399.1"/>
    <property type="molecule type" value="Genomic_DNA"/>
</dbReference>
<dbReference type="InterPro" id="IPR003704">
    <property type="entry name" value="CdhB"/>
</dbReference>
<dbReference type="RefSeq" id="WP_176236416.1">
    <property type="nucleotide sequence ID" value="NZ_BLRU01000408.1"/>
</dbReference>
<comment type="caution">
    <text evidence="2">The sequence shown here is derived from an EMBL/GenBank/DDBJ whole genome shotgun (WGS) entry which is preliminary data.</text>
</comment>
<evidence type="ECO:0000313" key="3">
    <source>
        <dbReference type="Proteomes" id="UP000569018"/>
    </source>
</evidence>
<evidence type="ECO:0000313" key="2">
    <source>
        <dbReference type="EMBL" id="GFP40634.1"/>
    </source>
</evidence>
<dbReference type="Pfam" id="PF02552">
    <property type="entry name" value="CO_dh"/>
    <property type="match status" value="1"/>
</dbReference>
<organism evidence="2 3">
    <name type="scientific">Candidatus Hakubella thermalkaliphila</name>
    <dbReference type="NCBI Taxonomy" id="2754717"/>
    <lineage>
        <taxon>Bacteria</taxon>
        <taxon>Bacillati</taxon>
        <taxon>Actinomycetota</taxon>
        <taxon>Actinomycetota incertae sedis</taxon>
        <taxon>Candidatus Hakubellales</taxon>
        <taxon>Candidatus Hakubellaceae</taxon>
        <taxon>Candidatus Hakubella</taxon>
    </lineage>
</organism>
<gene>
    <name evidence="1" type="ORF">HKBW3S03_01901</name>
    <name evidence="2" type="ORF">HKBW3S47_02331</name>
</gene>
<dbReference type="InterPro" id="IPR029035">
    <property type="entry name" value="DHS-like_NAD/FAD-binding_dom"/>
</dbReference>
<sequence>MSSTRLTYKDDNAYQQLLSPDPVSTMPHPEKGKALMEGQMVQEKEALKKIAEICLNAKKPVIFTPGRIILWTWEEGAPEKARVLRDLAAAIGAEILPIMDVRPDYPQMRTAVEINPYHGDLVIGHNKYDVAVFMAVDCAYADVTLKIIKDGTDIYTIALCGKLGHVDATITLCNAGIAKIDELIEVINEMKISKRSSVSNQP</sequence>
<evidence type="ECO:0008006" key="5">
    <source>
        <dbReference type="Google" id="ProtNLM"/>
    </source>
</evidence>
<name>A0A6V8Q981_9ACTN</name>
<evidence type="ECO:0000313" key="4">
    <source>
        <dbReference type="Proteomes" id="UP000574717"/>
    </source>
</evidence>
<dbReference type="AlphaFoldDB" id="A0A6V8Q981"/>
<dbReference type="Proteomes" id="UP000569018">
    <property type="component" value="Unassembled WGS sequence"/>
</dbReference>
<reference evidence="3 4" key="1">
    <citation type="journal article" date="2020" name="Front. Microbiol.">
        <title>Single-cell genomics of novel Actinobacteria with the Wood-Ljungdahl pathway discovered in a serpentinizing system.</title>
        <authorList>
            <person name="Merino N."/>
            <person name="Kawai M."/>
            <person name="Boyd E.S."/>
            <person name="Colman D.R."/>
            <person name="McGlynn S.E."/>
            <person name="Nealson K.H."/>
            <person name="Kurokawa K."/>
            <person name="Hongoh Y."/>
        </authorList>
    </citation>
    <scope>NUCLEOTIDE SEQUENCE [LARGE SCALE GENOMIC DNA]</scope>
    <source>
        <strain evidence="1 4">S03</strain>
        <strain evidence="2 3">S47</strain>
    </source>
</reference>
<dbReference type="GO" id="GO:0019385">
    <property type="term" value="P:methanogenesis, from acetate"/>
    <property type="evidence" value="ECO:0007669"/>
    <property type="project" value="InterPro"/>
</dbReference>
<dbReference type="SUPFAM" id="SSF52467">
    <property type="entry name" value="DHS-like NAD/FAD-binding domain"/>
    <property type="match status" value="1"/>
</dbReference>
<dbReference type="EMBL" id="BLSD01000357">
    <property type="protein sequence ID" value="GFP40634.1"/>
    <property type="molecule type" value="Genomic_DNA"/>
</dbReference>
<evidence type="ECO:0000313" key="1">
    <source>
        <dbReference type="EMBL" id="GFP20399.1"/>
    </source>
</evidence>